<dbReference type="InterPro" id="IPR007197">
    <property type="entry name" value="rSAM"/>
</dbReference>
<gene>
    <name evidence="8" type="ordered locus">DP1740</name>
</gene>
<dbReference type="InterPro" id="IPR058240">
    <property type="entry name" value="rSAM_sf"/>
</dbReference>
<keyword evidence="2" id="KW-0004">4Fe-4S</keyword>
<dbReference type="SMART" id="SM00876">
    <property type="entry name" value="BATS"/>
    <property type="match status" value="1"/>
</dbReference>
<dbReference type="SFLD" id="SFLDG01060">
    <property type="entry name" value="BATS_domain_containing"/>
    <property type="match status" value="1"/>
</dbReference>
<dbReference type="PROSITE" id="PS51918">
    <property type="entry name" value="RADICAL_SAM"/>
    <property type="match status" value="1"/>
</dbReference>
<feature type="domain" description="Radical SAM core" evidence="7">
    <location>
        <begin position="65"/>
        <end position="300"/>
    </location>
</feature>
<dbReference type="PANTHER" id="PTHR43583">
    <property type="entry name" value="2-IMINOACETATE SYNTHASE"/>
    <property type="match status" value="1"/>
</dbReference>
<proteinExistence type="predicted"/>
<evidence type="ECO:0000256" key="1">
    <source>
        <dbReference type="ARBA" id="ARBA00001966"/>
    </source>
</evidence>
<dbReference type="GO" id="GO:0005506">
    <property type="term" value="F:iron ion binding"/>
    <property type="evidence" value="ECO:0007669"/>
    <property type="project" value="InterPro"/>
</dbReference>
<dbReference type="InterPro" id="IPR013785">
    <property type="entry name" value="Aldolase_TIM"/>
</dbReference>
<dbReference type="Gene3D" id="3.20.20.70">
    <property type="entry name" value="Aldolase class I"/>
    <property type="match status" value="1"/>
</dbReference>
<reference evidence="9" key="1">
    <citation type="journal article" date="2004" name="Environ. Microbiol.">
        <title>The genome of Desulfotalea psychrophila, a sulfate-reducing bacterium from permanently cold Arctic sediments.</title>
        <authorList>
            <person name="Rabus R."/>
            <person name="Ruepp A."/>
            <person name="Frickey T."/>
            <person name="Rattei T."/>
            <person name="Fartmann B."/>
            <person name="Stark M."/>
            <person name="Bauer M."/>
            <person name="Zibat A."/>
            <person name="Lombardot T."/>
            <person name="Becker I."/>
            <person name="Amann J."/>
            <person name="Gellner K."/>
            <person name="Teeling H."/>
            <person name="Leuschner W.D."/>
            <person name="Gloeckner F.-O."/>
            <person name="Lupas A.N."/>
            <person name="Amann R."/>
            <person name="Klenk H.-P."/>
        </authorList>
    </citation>
    <scope>NUCLEOTIDE SEQUENCE [LARGE SCALE GENOMIC DNA]</scope>
    <source>
        <strain evidence="9">DSM 12343 / LSv54</strain>
    </source>
</reference>
<comment type="cofactor">
    <cofactor evidence="1">
        <name>[4Fe-4S] cluster</name>
        <dbReference type="ChEBI" id="CHEBI:49883"/>
    </cofactor>
</comment>
<evidence type="ECO:0000256" key="3">
    <source>
        <dbReference type="ARBA" id="ARBA00022691"/>
    </source>
</evidence>
<dbReference type="Pfam" id="PF06968">
    <property type="entry name" value="BATS"/>
    <property type="match status" value="1"/>
</dbReference>
<dbReference type="eggNOG" id="COG0502">
    <property type="taxonomic scope" value="Bacteria"/>
</dbReference>
<dbReference type="PANTHER" id="PTHR43583:SF1">
    <property type="entry name" value="2-IMINOACETATE SYNTHASE"/>
    <property type="match status" value="1"/>
</dbReference>
<dbReference type="AlphaFoldDB" id="Q6AMF6"/>
<dbReference type="Proteomes" id="UP000000602">
    <property type="component" value="Chromosome"/>
</dbReference>
<dbReference type="RefSeq" id="WP_011188981.1">
    <property type="nucleotide sequence ID" value="NC_006138.1"/>
</dbReference>
<organism evidence="8 9">
    <name type="scientific">Desulfotalea psychrophila (strain LSv54 / DSM 12343)</name>
    <dbReference type="NCBI Taxonomy" id="177439"/>
    <lineage>
        <taxon>Bacteria</taxon>
        <taxon>Pseudomonadati</taxon>
        <taxon>Thermodesulfobacteriota</taxon>
        <taxon>Desulfobulbia</taxon>
        <taxon>Desulfobulbales</taxon>
        <taxon>Desulfocapsaceae</taxon>
        <taxon>Desulfotalea</taxon>
    </lineage>
</organism>
<dbReference type="InterPro" id="IPR034428">
    <property type="entry name" value="ThiH/NoCL/HydG-like"/>
</dbReference>
<evidence type="ECO:0000256" key="6">
    <source>
        <dbReference type="ARBA" id="ARBA00023014"/>
    </source>
</evidence>
<dbReference type="CDD" id="cd01335">
    <property type="entry name" value="Radical_SAM"/>
    <property type="match status" value="1"/>
</dbReference>
<dbReference type="GO" id="GO:0051539">
    <property type="term" value="F:4 iron, 4 sulfur cluster binding"/>
    <property type="evidence" value="ECO:0007669"/>
    <property type="project" value="UniProtKB-KW"/>
</dbReference>
<keyword evidence="6" id="KW-0411">Iron-sulfur</keyword>
<dbReference type="HOGENOM" id="CLU_046249_1_0_7"/>
<dbReference type="SFLD" id="SFLDS00029">
    <property type="entry name" value="Radical_SAM"/>
    <property type="match status" value="1"/>
</dbReference>
<keyword evidence="5" id="KW-0408">Iron</keyword>
<dbReference type="GO" id="GO:0003824">
    <property type="term" value="F:catalytic activity"/>
    <property type="evidence" value="ECO:0007669"/>
    <property type="project" value="InterPro"/>
</dbReference>
<evidence type="ECO:0000256" key="4">
    <source>
        <dbReference type="ARBA" id="ARBA00022723"/>
    </source>
</evidence>
<keyword evidence="4" id="KW-0479">Metal-binding</keyword>
<dbReference type="OrthoDB" id="3320990at2"/>
<name>Q6AMF6_DESPS</name>
<dbReference type="Pfam" id="PF04055">
    <property type="entry name" value="Radical_SAM"/>
    <property type="match status" value="1"/>
</dbReference>
<dbReference type="NCBIfam" id="TIGR02351">
    <property type="entry name" value="thiH"/>
    <property type="match status" value="1"/>
</dbReference>
<evidence type="ECO:0000313" key="9">
    <source>
        <dbReference type="Proteomes" id="UP000000602"/>
    </source>
</evidence>
<dbReference type="SUPFAM" id="SSF102114">
    <property type="entry name" value="Radical SAM enzymes"/>
    <property type="match status" value="1"/>
</dbReference>
<dbReference type="KEGG" id="dps:DP1740"/>
<dbReference type="InterPro" id="IPR010722">
    <property type="entry name" value="BATS_dom"/>
</dbReference>
<sequence>MFTPLNKTETDAHIEGVSAADVERILRAGKCSAEEIGILLSPVAEAFLPQMAELARKLTLRRFGKTMQVYAPVYLSNYCSNNCVYCGFAAKNKIVRKCLSEEEIARETEILYNRGFRQILLVTGEANKKMGVHELAKVATDLKERFSSISIEVQPFDTDDYKTLFAAGVTGVAVYQETYQRDLYAELHLSGKKTDYDYRLATPARACAAGMREVGIGALLGLGDWRFEGINLAYHLQWLRRHYWQTAFTVSFPRMRPASGGFEPAHPMSARELSQLIFALRILDPDVGLLVSTREEVAFRDGMVGFAPTRYSAGSSTTPGGYGDPDVAGEQWDMGDNRSVEEVIEMLLKKGFDPVYKDWDSSFQSFAC</sequence>
<keyword evidence="9" id="KW-1185">Reference proteome</keyword>
<dbReference type="InterPro" id="IPR012726">
    <property type="entry name" value="ThiH"/>
</dbReference>
<dbReference type="SFLD" id="SFLDF00301">
    <property type="entry name" value="2-iminoacetate_synthase_(ThiH)"/>
    <property type="match status" value="1"/>
</dbReference>
<evidence type="ECO:0000256" key="5">
    <source>
        <dbReference type="ARBA" id="ARBA00023004"/>
    </source>
</evidence>
<evidence type="ECO:0000313" key="8">
    <source>
        <dbReference type="EMBL" id="CAG36469.1"/>
    </source>
</evidence>
<dbReference type="STRING" id="177439.DP1740"/>
<dbReference type="SFLD" id="SFLDG01081">
    <property type="entry name" value="cleavage_of_the_Ca-Cb_bond_in"/>
    <property type="match status" value="1"/>
</dbReference>
<evidence type="ECO:0000256" key="2">
    <source>
        <dbReference type="ARBA" id="ARBA00022485"/>
    </source>
</evidence>
<dbReference type="EMBL" id="CR522870">
    <property type="protein sequence ID" value="CAG36469.1"/>
    <property type="molecule type" value="Genomic_DNA"/>
</dbReference>
<keyword evidence="3" id="KW-0949">S-adenosyl-L-methionine</keyword>
<evidence type="ECO:0000259" key="7">
    <source>
        <dbReference type="PROSITE" id="PS51918"/>
    </source>
</evidence>
<protein>
    <submittedName>
        <fullName evidence="8">Probable thiazole biosynthesis protein ThiH</fullName>
    </submittedName>
</protein>
<dbReference type="GO" id="GO:0009228">
    <property type="term" value="P:thiamine biosynthetic process"/>
    <property type="evidence" value="ECO:0007669"/>
    <property type="project" value="InterPro"/>
</dbReference>
<accession>Q6AMF6</accession>